<sequence length="126" mass="14499">MSQVVYNPRRNYAYRTEAISSMYQPVEQNRDNRRKMIRAIFLFGLLFLLCAGIVQAWGGDDTVSEQPSVVMEHVLVQPGDSLWEIATEYKPNGMDTREYIYKIIQLNDLRGHTLQSGIVIDVPIFS</sequence>
<feature type="domain" description="LysM" evidence="2">
    <location>
        <begin position="72"/>
        <end position="122"/>
    </location>
</feature>
<evidence type="ECO:0000259" key="2">
    <source>
        <dbReference type="PROSITE" id="PS51782"/>
    </source>
</evidence>
<name>A0A3A3H560_PANTH</name>
<keyword evidence="1" id="KW-0472">Membrane</keyword>
<dbReference type="Pfam" id="PF01476">
    <property type="entry name" value="LysM"/>
    <property type="match status" value="1"/>
</dbReference>
<dbReference type="AlphaFoldDB" id="A0A3A3H560"/>
<accession>A0A3A3H560</accession>
<gene>
    <name evidence="3" type="ORF">DQX05_09830</name>
</gene>
<proteinExistence type="predicted"/>
<dbReference type="EMBL" id="QYZD01000006">
    <property type="protein sequence ID" value="RJG24610.1"/>
    <property type="molecule type" value="Genomic_DNA"/>
</dbReference>
<evidence type="ECO:0000313" key="4">
    <source>
        <dbReference type="Proteomes" id="UP000266177"/>
    </source>
</evidence>
<dbReference type="Gene3D" id="3.10.350.10">
    <property type="entry name" value="LysM domain"/>
    <property type="match status" value="1"/>
</dbReference>
<dbReference type="OrthoDB" id="9801998at2"/>
<dbReference type="InterPro" id="IPR018392">
    <property type="entry name" value="LysM"/>
</dbReference>
<reference evidence="3 4" key="1">
    <citation type="submission" date="2018-09" db="EMBL/GenBank/DDBJ databases">
        <title>Paenibacillus SK2017-BO5.</title>
        <authorList>
            <person name="Piskunova J.V."/>
            <person name="Dubiley S.A."/>
            <person name="Severinov K.V."/>
        </authorList>
    </citation>
    <scope>NUCLEOTIDE SEQUENCE [LARGE SCALE GENOMIC DNA]</scope>
    <source>
        <strain evidence="3 4">BO5</strain>
    </source>
</reference>
<evidence type="ECO:0000256" key="1">
    <source>
        <dbReference type="SAM" id="Phobius"/>
    </source>
</evidence>
<dbReference type="PROSITE" id="PS51782">
    <property type="entry name" value="LYSM"/>
    <property type="match status" value="1"/>
</dbReference>
<protein>
    <submittedName>
        <fullName evidence="3">LysM peptidoglycan-binding domain-containing protein</fullName>
    </submittedName>
</protein>
<feature type="transmembrane region" description="Helical" evidence="1">
    <location>
        <begin position="39"/>
        <end position="58"/>
    </location>
</feature>
<dbReference type="InterPro" id="IPR036779">
    <property type="entry name" value="LysM_dom_sf"/>
</dbReference>
<evidence type="ECO:0000313" key="3">
    <source>
        <dbReference type="EMBL" id="RJG24610.1"/>
    </source>
</evidence>
<organism evidence="3 4">
    <name type="scientific">Paenibacillus thiaminolyticus</name>
    <name type="common">Bacillus thiaminolyticus</name>
    <dbReference type="NCBI Taxonomy" id="49283"/>
    <lineage>
        <taxon>Bacteria</taxon>
        <taxon>Bacillati</taxon>
        <taxon>Bacillota</taxon>
        <taxon>Bacilli</taxon>
        <taxon>Bacillales</taxon>
        <taxon>Paenibacillaceae</taxon>
        <taxon>Paenibacillus</taxon>
    </lineage>
</organism>
<dbReference type="SUPFAM" id="SSF54106">
    <property type="entry name" value="LysM domain"/>
    <property type="match status" value="1"/>
</dbReference>
<dbReference type="CDD" id="cd00118">
    <property type="entry name" value="LysM"/>
    <property type="match status" value="1"/>
</dbReference>
<dbReference type="Proteomes" id="UP000266177">
    <property type="component" value="Unassembled WGS sequence"/>
</dbReference>
<keyword evidence="1" id="KW-1133">Transmembrane helix</keyword>
<comment type="caution">
    <text evidence="3">The sequence shown here is derived from an EMBL/GenBank/DDBJ whole genome shotgun (WGS) entry which is preliminary data.</text>
</comment>
<keyword evidence="1" id="KW-0812">Transmembrane</keyword>